<gene>
    <name evidence="3" type="ordered locus">Swit_3245</name>
</gene>
<dbReference type="InterPro" id="IPR032466">
    <property type="entry name" value="Metal_Hydrolase"/>
</dbReference>
<accession>A0A9J9LFV7</accession>
<dbReference type="SUPFAM" id="SSF51338">
    <property type="entry name" value="Composite domain of metallo-dependent hydrolases"/>
    <property type="match status" value="1"/>
</dbReference>
<dbReference type="InterPro" id="IPR011059">
    <property type="entry name" value="Metal-dep_hydrolase_composite"/>
</dbReference>
<dbReference type="KEGG" id="swi:Swit_3245"/>
<protein>
    <submittedName>
        <fullName evidence="3">Amidohydrolase 3</fullName>
    </submittedName>
</protein>
<feature type="signal peptide" evidence="1">
    <location>
        <begin position="1"/>
        <end position="22"/>
    </location>
</feature>
<dbReference type="Gene3D" id="2.30.40.10">
    <property type="entry name" value="Urease, subunit C, domain 1"/>
    <property type="match status" value="1"/>
</dbReference>
<evidence type="ECO:0000259" key="2">
    <source>
        <dbReference type="Pfam" id="PF07969"/>
    </source>
</evidence>
<organism evidence="3 4">
    <name type="scientific">Rhizorhabdus wittichii (strain DSM 6014 / CCUG 31198 / JCM 15750 / NBRC 105917 / EY 4224 / RW1)</name>
    <name type="common">Sphingomonas wittichii</name>
    <dbReference type="NCBI Taxonomy" id="392499"/>
    <lineage>
        <taxon>Bacteria</taxon>
        <taxon>Pseudomonadati</taxon>
        <taxon>Pseudomonadota</taxon>
        <taxon>Alphaproteobacteria</taxon>
        <taxon>Sphingomonadales</taxon>
        <taxon>Sphingomonadaceae</taxon>
        <taxon>Rhizorhabdus</taxon>
    </lineage>
</organism>
<dbReference type="Pfam" id="PF07969">
    <property type="entry name" value="Amidohydro_3"/>
    <property type="match status" value="1"/>
</dbReference>
<dbReference type="CDD" id="cd01300">
    <property type="entry name" value="YtcJ_like"/>
    <property type="match status" value="1"/>
</dbReference>
<dbReference type="Gene3D" id="3.20.20.140">
    <property type="entry name" value="Metal-dependent hydrolases"/>
    <property type="match status" value="1"/>
</dbReference>
<dbReference type="EMBL" id="CP000699">
    <property type="protein sequence ID" value="ABQ69591.1"/>
    <property type="molecule type" value="Genomic_DNA"/>
</dbReference>
<keyword evidence="1" id="KW-0732">Signal</keyword>
<dbReference type="PANTHER" id="PTHR22642">
    <property type="entry name" value="IMIDAZOLONEPROPIONASE"/>
    <property type="match status" value="1"/>
</dbReference>
<evidence type="ECO:0000256" key="1">
    <source>
        <dbReference type="SAM" id="SignalP"/>
    </source>
</evidence>
<proteinExistence type="predicted"/>
<keyword evidence="4" id="KW-1185">Reference proteome</keyword>
<dbReference type="InterPro" id="IPR013108">
    <property type="entry name" value="Amidohydro_3"/>
</dbReference>
<sequence>MRMMAKLLAGGALALVAAGAFAAEKPADMILLNGQVRTPGGWAEALAIRDGVIVAVGDAKAAEAWRGEGSKVVDLQGAAVLPGLHDMHVHVQSAGLEQYSCGFAYGAKPAAIAARVKECAAKAAPGAWIIGGNWVAAVFAKGQQNRAFLDKVAPNNPVFLSDESHHSGWANSKALELAGITRDTRDPEGGVIDRDAKGNPTGVLREAGTFAVQKVIPAPTEALNRKALALATRQMLSYGITSFTDAWLDPQNLRTLSDLSGEGIVKQRVRGCIFWAPDDKDSERLIAARAFYAKPRFKPDCVKFMLDGVPTESHTAAMLHPYQGIAADDPKAKGILMVPQPALDEAVARFDRMGLHMKFHAAGDGAVRAAIDAVEHARKVNGWGGSSHELAHDSFVDRADIPRARALNLTWEFSPYIWYPTPIADVDVRKAVGDERMKRFTPIADAMATGANIIAGSDWSVVPSVNPWLAIETMVTRQSPGGSANSVGPDEKVTLDQALRMFTENAAAAMGDRDLVGSIEPGMHADIVVTEKNPFKVPVTEIHDTKVRMTFIDGELVYDAANPPPLTAE</sequence>
<evidence type="ECO:0000313" key="4">
    <source>
        <dbReference type="Proteomes" id="UP000001989"/>
    </source>
</evidence>
<dbReference type="OrthoDB" id="9811399at2"/>
<dbReference type="PANTHER" id="PTHR22642:SF2">
    <property type="entry name" value="PROTEIN LONG AFTER FAR-RED 3"/>
    <property type="match status" value="1"/>
</dbReference>
<feature type="domain" description="Amidohydrolase 3" evidence="2">
    <location>
        <begin position="71"/>
        <end position="558"/>
    </location>
</feature>
<dbReference type="AlphaFoldDB" id="A0A9J9LFV7"/>
<evidence type="ECO:0000313" key="3">
    <source>
        <dbReference type="EMBL" id="ABQ69591.1"/>
    </source>
</evidence>
<dbReference type="InterPro" id="IPR033932">
    <property type="entry name" value="YtcJ-like"/>
</dbReference>
<name>A0A9J9LFV7_RHIWR</name>
<dbReference type="SUPFAM" id="SSF51556">
    <property type="entry name" value="Metallo-dependent hydrolases"/>
    <property type="match status" value="1"/>
</dbReference>
<feature type="chain" id="PRO_5039894559" evidence="1">
    <location>
        <begin position="23"/>
        <end position="569"/>
    </location>
</feature>
<dbReference type="Proteomes" id="UP000001989">
    <property type="component" value="Chromosome"/>
</dbReference>
<dbReference type="Gene3D" id="3.10.310.70">
    <property type="match status" value="1"/>
</dbReference>
<dbReference type="GO" id="GO:0016810">
    <property type="term" value="F:hydrolase activity, acting on carbon-nitrogen (but not peptide) bonds"/>
    <property type="evidence" value="ECO:0007669"/>
    <property type="project" value="InterPro"/>
</dbReference>
<reference evidence="3 4" key="1">
    <citation type="journal article" date="2010" name="J. Bacteriol.">
        <title>Genome sequence of the dioxin-mineralizing bacterium Sphingomonas wittichii RW1.</title>
        <authorList>
            <person name="Miller T.R."/>
            <person name="Delcher A.L."/>
            <person name="Salzberg S.L."/>
            <person name="Saunders E."/>
            <person name="Detter J.C."/>
            <person name="Halden R.U."/>
        </authorList>
    </citation>
    <scope>NUCLEOTIDE SEQUENCE [LARGE SCALE GENOMIC DNA]</scope>
    <source>
        <strain evidence="4">DSM 6014 / CCUG 31198 / JCM 15750 / NBRC 105917 / EY 4224 / RW1</strain>
    </source>
</reference>